<gene>
    <name evidence="1" type="ORF">J2S37_002292</name>
</gene>
<dbReference type="RefSeq" id="WP_277105604.1">
    <property type="nucleotide sequence ID" value="NZ_JARLVD010000081.1"/>
</dbReference>
<name>A0ABU2BCP6_9CORY</name>
<proteinExistence type="predicted"/>
<sequence length="73" mass="8267">MNLVTGVTQKVHSSFVLFTGFDLTSIRWLRNQPRVLLMHVQRTEVSSVTLDKEDVQQLLGTLAVVVFVPLPLF</sequence>
<evidence type="ECO:0000313" key="1">
    <source>
        <dbReference type="EMBL" id="MDR7355754.1"/>
    </source>
</evidence>
<dbReference type="EMBL" id="JAVDYF010000001">
    <property type="protein sequence ID" value="MDR7355754.1"/>
    <property type="molecule type" value="Genomic_DNA"/>
</dbReference>
<evidence type="ECO:0000313" key="2">
    <source>
        <dbReference type="Proteomes" id="UP001183619"/>
    </source>
</evidence>
<accession>A0ABU2BCP6</accession>
<dbReference type="Proteomes" id="UP001183619">
    <property type="component" value="Unassembled WGS sequence"/>
</dbReference>
<organism evidence="1 2">
    <name type="scientific">Corynebacterium felinum</name>
    <dbReference type="NCBI Taxonomy" id="131318"/>
    <lineage>
        <taxon>Bacteria</taxon>
        <taxon>Bacillati</taxon>
        <taxon>Actinomycetota</taxon>
        <taxon>Actinomycetes</taxon>
        <taxon>Mycobacteriales</taxon>
        <taxon>Corynebacteriaceae</taxon>
        <taxon>Corynebacterium</taxon>
    </lineage>
</organism>
<protein>
    <submittedName>
        <fullName evidence="1">Uncharacterized protein</fullName>
    </submittedName>
</protein>
<keyword evidence="2" id="KW-1185">Reference proteome</keyword>
<comment type="caution">
    <text evidence="1">The sequence shown here is derived from an EMBL/GenBank/DDBJ whole genome shotgun (WGS) entry which is preliminary data.</text>
</comment>
<reference evidence="1 2" key="1">
    <citation type="submission" date="2023-07" db="EMBL/GenBank/DDBJ databases">
        <title>Sequencing the genomes of 1000 actinobacteria strains.</title>
        <authorList>
            <person name="Klenk H.-P."/>
        </authorList>
    </citation>
    <scope>NUCLEOTIDE SEQUENCE [LARGE SCALE GENOMIC DNA]</scope>
    <source>
        <strain evidence="1 2">DSM 44508</strain>
    </source>
</reference>